<dbReference type="PANTHER" id="PTHR21324:SF2">
    <property type="entry name" value="EG:22E5.9 PROTEIN"/>
    <property type="match status" value="1"/>
</dbReference>
<evidence type="ECO:0000313" key="9">
    <source>
        <dbReference type="Proteomes" id="UP001302676"/>
    </source>
</evidence>
<evidence type="ECO:0000259" key="7">
    <source>
        <dbReference type="Pfam" id="PF10277"/>
    </source>
</evidence>
<dbReference type="AlphaFoldDB" id="A0AAN6ZRE3"/>
<dbReference type="Pfam" id="PF10277">
    <property type="entry name" value="Frag1"/>
    <property type="match status" value="1"/>
</dbReference>
<dbReference type="Proteomes" id="UP001302676">
    <property type="component" value="Unassembled WGS sequence"/>
</dbReference>
<name>A0AAN6ZRE3_9PEZI</name>
<keyword evidence="2 6" id="KW-0812">Transmembrane</keyword>
<organism evidence="8 9">
    <name type="scientific">Dichotomopilus funicola</name>
    <dbReference type="NCBI Taxonomy" id="1934379"/>
    <lineage>
        <taxon>Eukaryota</taxon>
        <taxon>Fungi</taxon>
        <taxon>Dikarya</taxon>
        <taxon>Ascomycota</taxon>
        <taxon>Pezizomycotina</taxon>
        <taxon>Sordariomycetes</taxon>
        <taxon>Sordariomycetidae</taxon>
        <taxon>Sordariales</taxon>
        <taxon>Chaetomiaceae</taxon>
        <taxon>Dichotomopilus</taxon>
    </lineage>
</organism>
<keyword evidence="3 6" id="KW-1133">Transmembrane helix</keyword>
<feature type="region of interest" description="Disordered" evidence="5">
    <location>
        <begin position="235"/>
        <end position="261"/>
    </location>
</feature>
<dbReference type="PANTHER" id="PTHR21324">
    <property type="entry name" value="FASTING-INDUCIBLE INTEGRAL MEMBRANE PROTEIN TM6P1-RELATED"/>
    <property type="match status" value="1"/>
</dbReference>
<feature type="transmembrane region" description="Helical" evidence="6">
    <location>
        <begin position="98"/>
        <end position="120"/>
    </location>
</feature>
<dbReference type="GO" id="GO:0012505">
    <property type="term" value="C:endomembrane system"/>
    <property type="evidence" value="ECO:0007669"/>
    <property type="project" value="UniProtKB-SubCell"/>
</dbReference>
<evidence type="ECO:0000256" key="1">
    <source>
        <dbReference type="ARBA" id="ARBA00004127"/>
    </source>
</evidence>
<keyword evidence="9" id="KW-1185">Reference proteome</keyword>
<feature type="transmembrane region" description="Helical" evidence="6">
    <location>
        <begin position="172"/>
        <end position="193"/>
    </location>
</feature>
<comment type="caution">
    <text evidence="8">The sequence shown here is derived from an EMBL/GenBank/DDBJ whole genome shotgun (WGS) entry which is preliminary data.</text>
</comment>
<sequence>MPRLSYWVLPILGGLVWLATLLALLLYWIVSTHQTRYPSMDPAQTIAYISDVGAAELKPLFITGCVLTTVLLDASFGADRWLRHRGRLAPNTTTGEKVLSGLTIVFAIAGTVGLILLSIFDTARHPRLHDGFLLLFIAGYVLSAVFICWEYHRLGKNYREHRILRLSFRIKLAFVIIEVLLAIAFVACTFTSHFQPGAILEWVIAFIFSAYVFSFFVDLYPAAATKSPQARFTNGRAANGEKHQHRRAGSDGGGLVPGMGTSPKMRLTRGREGFGGVVPGQATRGVPTNGYGYREAGEMEEGSSEAALNGNSAPGVTSFEAARVAHGRRSGSRSRVMASNF</sequence>
<evidence type="ECO:0000256" key="5">
    <source>
        <dbReference type="SAM" id="MobiDB-lite"/>
    </source>
</evidence>
<evidence type="ECO:0000256" key="4">
    <source>
        <dbReference type="ARBA" id="ARBA00023136"/>
    </source>
</evidence>
<feature type="transmembrane region" description="Helical" evidence="6">
    <location>
        <begin position="199"/>
        <end position="221"/>
    </location>
</feature>
<gene>
    <name evidence="8" type="ORF">C8A04DRAFT_23944</name>
</gene>
<feature type="transmembrane region" description="Helical" evidence="6">
    <location>
        <begin position="7"/>
        <end position="30"/>
    </location>
</feature>
<reference evidence="8" key="2">
    <citation type="submission" date="2023-05" db="EMBL/GenBank/DDBJ databases">
        <authorList>
            <consortium name="Lawrence Berkeley National Laboratory"/>
            <person name="Steindorff A."/>
            <person name="Hensen N."/>
            <person name="Bonometti L."/>
            <person name="Westerberg I."/>
            <person name="Brannstrom I.O."/>
            <person name="Guillou S."/>
            <person name="Cros-Aarteil S."/>
            <person name="Calhoun S."/>
            <person name="Haridas S."/>
            <person name="Kuo A."/>
            <person name="Mondo S."/>
            <person name="Pangilinan J."/>
            <person name="Riley R."/>
            <person name="Labutti K."/>
            <person name="Andreopoulos B."/>
            <person name="Lipzen A."/>
            <person name="Chen C."/>
            <person name="Yanf M."/>
            <person name="Daum C."/>
            <person name="Ng V."/>
            <person name="Clum A."/>
            <person name="Ohm R."/>
            <person name="Martin F."/>
            <person name="Silar P."/>
            <person name="Natvig D."/>
            <person name="Lalanne C."/>
            <person name="Gautier V."/>
            <person name="Ament-Velasquez S.L."/>
            <person name="Kruys A."/>
            <person name="Hutchinson M.I."/>
            <person name="Powell A.J."/>
            <person name="Barry K."/>
            <person name="Miller A.N."/>
            <person name="Grigoriev I.V."/>
            <person name="Debuchy R."/>
            <person name="Gladieux P."/>
            <person name="Thoren M.H."/>
            <person name="Johannesson H."/>
        </authorList>
    </citation>
    <scope>NUCLEOTIDE SEQUENCE</scope>
    <source>
        <strain evidence="8">CBS 141.50</strain>
    </source>
</reference>
<dbReference type="GeneID" id="87815500"/>
<evidence type="ECO:0000256" key="6">
    <source>
        <dbReference type="SAM" id="Phobius"/>
    </source>
</evidence>
<evidence type="ECO:0000256" key="3">
    <source>
        <dbReference type="ARBA" id="ARBA00022989"/>
    </source>
</evidence>
<reference evidence="8" key="1">
    <citation type="journal article" date="2023" name="Mol. Phylogenet. Evol.">
        <title>Genome-scale phylogeny and comparative genomics of the fungal order Sordariales.</title>
        <authorList>
            <person name="Hensen N."/>
            <person name="Bonometti L."/>
            <person name="Westerberg I."/>
            <person name="Brannstrom I.O."/>
            <person name="Guillou S."/>
            <person name="Cros-Aarteil S."/>
            <person name="Calhoun S."/>
            <person name="Haridas S."/>
            <person name="Kuo A."/>
            <person name="Mondo S."/>
            <person name="Pangilinan J."/>
            <person name="Riley R."/>
            <person name="LaButti K."/>
            <person name="Andreopoulos B."/>
            <person name="Lipzen A."/>
            <person name="Chen C."/>
            <person name="Yan M."/>
            <person name="Daum C."/>
            <person name="Ng V."/>
            <person name="Clum A."/>
            <person name="Steindorff A."/>
            <person name="Ohm R.A."/>
            <person name="Martin F."/>
            <person name="Silar P."/>
            <person name="Natvig D.O."/>
            <person name="Lalanne C."/>
            <person name="Gautier V."/>
            <person name="Ament-Velasquez S.L."/>
            <person name="Kruys A."/>
            <person name="Hutchinson M.I."/>
            <person name="Powell A.J."/>
            <person name="Barry K."/>
            <person name="Miller A.N."/>
            <person name="Grigoriev I.V."/>
            <person name="Debuchy R."/>
            <person name="Gladieux P."/>
            <person name="Hiltunen Thoren M."/>
            <person name="Johannesson H."/>
        </authorList>
    </citation>
    <scope>NUCLEOTIDE SEQUENCE</scope>
    <source>
        <strain evidence="8">CBS 141.50</strain>
    </source>
</reference>
<accession>A0AAN6ZRE3</accession>
<proteinExistence type="predicted"/>
<keyword evidence="4 6" id="KW-0472">Membrane</keyword>
<evidence type="ECO:0000256" key="2">
    <source>
        <dbReference type="ARBA" id="ARBA00022692"/>
    </source>
</evidence>
<dbReference type="InterPro" id="IPR019402">
    <property type="entry name" value="CWH43_N"/>
</dbReference>
<dbReference type="InterPro" id="IPR050911">
    <property type="entry name" value="DRAM/TMEM150_Autophagy_Mod"/>
</dbReference>
<protein>
    <submittedName>
        <fullName evidence="8">Frag1/DRAM/Sfk1 family-domain-containing protein</fullName>
    </submittedName>
</protein>
<feature type="domain" description="CWH43-like N-terminal" evidence="7">
    <location>
        <begin position="6"/>
        <end position="221"/>
    </location>
</feature>
<comment type="subcellular location">
    <subcellularLocation>
        <location evidence="1">Endomembrane system</location>
        <topology evidence="1">Multi-pass membrane protein</topology>
    </subcellularLocation>
</comment>
<evidence type="ECO:0000313" key="8">
    <source>
        <dbReference type="EMBL" id="KAK4148147.1"/>
    </source>
</evidence>
<feature type="transmembrane region" description="Helical" evidence="6">
    <location>
        <begin position="132"/>
        <end position="151"/>
    </location>
</feature>
<dbReference type="RefSeq" id="XP_062641518.1">
    <property type="nucleotide sequence ID" value="XM_062778887.1"/>
</dbReference>
<dbReference type="EMBL" id="MU853554">
    <property type="protein sequence ID" value="KAK4148147.1"/>
    <property type="molecule type" value="Genomic_DNA"/>
</dbReference>
<dbReference type="GO" id="GO:0005886">
    <property type="term" value="C:plasma membrane"/>
    <property type="evidence" value="ECO:0007669"/>
    <property type="project" value="TreeGrafter"/>
</dbReference>
<feature type="transmembrane region" description="Helical" evidence="6">
    <location>
        <begin position="60"/>
        <end position="78"/>
    </location>
</feature>